<dbReference type="EMBL" id="CP073084">
    <property type="protein sequence ID" value="QUE54063.1"/>
    <property type="molecule type" value="Genomic_DNA"/>
</dbReference>
<dbReference type="PANTHER" id="PTHR30429:SF0">
    <property type="entry name" value="METHIONINE-BINDING LIPOPROTEIN METQ"/>
    <property type="match status" value="1"/>
</dbReference>
<keyword evidence="9" id="KW-1185">Reference proteome</keyword>
<dbReference type="Gene3D" id="3.40.190.10">
    <property type="entry name" value="Periplasmic binding protein-like II"/>
    <property type="match status" value="2"/>
</dbReference>
<name>A0ABX7YKN0_9STRE</name>
<evidence type="ECO:0000256" key="3">
    <source>
        <dbReference type="ARBA" id="ARBA00023136"/>
    </source>
</evidence>
<dbReference type="Pfam" id="PF03180">
    <property type="entry name" value="Lipoprotein_9"/>
    <property type="match status" value="1"/>
</dbReference>
<reference evidence="8 9" key="1">
    <citation type="submission" date="2021-04" db="EMBL/GenBank/DDBJ databases">
        <title>Complete genome sequence of a novel Streptococcus species.</title>
        <authorList>
            <person name="Teng J.L.L."/>
        </authorList>
    </citation>
    <scope>NUCLEOTIDE SEQUENCE [LARGE SCALE GENOMIC DNA]</scope>
    <source>
        <strain evidence="8 9">HKU75</strain>
    </source>
</reference>
<evidence type="ECO:0000256" key="7">
    <source>
        <dbReference type="SAM" id="SignalP"/>
    </source>
</evidence>
<evidence type="ECO:0000256" key="1">
    <source>
        <dbReference type="ARBA" id="ARBA00004635"/>
    </source>
</evidence>
<dbReference type="RefSeq" id="WP_212570242.1">
    <property type="nucleotide sequence ID" value="NZ_CP073084.1"/>
</dbReference>
<sequence>MKLKRLFSFAAVAALSFAGLAACASSTDSASTDATTVRVGVMSLSDSEQARWDKIQELLGDEVKLEFTQFTDYSQPNKALAEDQVDINAFQHHNFLNNWNEENNGDLVAIADTYIAPIRLYSGTQDGKNKYTSVDQIPDGAEIAVPNDPTNESRALYLLQAAGLIKVGVSGTALATKADITENKKNLTITELDANQTASSLSSVDAAVVNNTFVLEAGLDYKNALYKEQKDENSSQWYNLIAARKDWESSDKAEAIKKIIEAYHTDEVKKVIEETSDGMDEPVW</sequence>
<dbReference type="Proteomes" id="UP000677616">
    <property type="component" value="Chromosome"/>
</dbReference>
<evidence type="ECO:0000256" key="4">
    <source>
        <dbReference type="ARBA" id="ARBA00023139"/>
    </source>
</evidence>
<evidence type="ECO:0000256" key="2">
    <source>
        <dbReference type="ARBA" id="ARBA00022729"/>
    </source>
</evidence>
<dbReference type="PIRSF" id="PIRSF002854">
    <property type="entry name" value="MetQ"/>
    <property type="match status" value="1"/>
</dbReference>
<organism evidence="8 9">
    <name type="scientific">Streptococcus oriscaviae</name>
    <dbReference type="NCBI Taxonomy" id="2781599"/>
    <lineage>
        <taxon>Bacteria</taxon>
        <taxon>Bacillati</taxon>
        <taxon>Bacillota</taxon>
        <taxon>Bacilli</taxon>
        <taxon>Lactobacillales</taxon>
        <taxon>Streptococcaceae</taxon>
        <taxon>Streptococcus</taxon>
    </lineage>
</organism>
<keyword evidence="4" id="KW-0564">Palmitate</keyword>
<protein>
    <recommendedName>
        <fullName evidence="6">Lipoprotein</fullName>
    </recommendedName>
</protein>
<dbReference type="InterPro" id="IPR004872">
    <property type="entry name" value="Lipoprotein_NlpA"/>
</dbReference>
<evidence type="ECO:0000313" key="8">
    <source>
        <dbReference type="EMBL" id="QUE54063.1"/>
    </source>
</evidence>
<dbReference type="SUPFAM" id="SSF53850">
    <property type="entry name" value="Periplasmic binding protein-like II"/>
    <property type="match status" value="1"/>
</dbReference>
<keyword evidence="5 6" id="KW-0449">Lipoprotein</keyword>
<comment type="subcellular location">
    <subcellularLocation>
        <location evidence="1">Membrane</location>
        <topology evidence="1">Lipid-anchor</topology>
    </subcellularLocation>
</comment>
<evidence type="ECO:0000256" key="5">
    <source>
        <dbReference type="ARBA" id="ARBA00023288"/>
    </source>
</evidence>
<evidence type="ECO:0000256" key="6">
    <source>
        <dbReference type="PIRNR" id="PIRNR002854"/>
    </source>
</evidence>
<keyword evidence="2 7" id="KW-0732">Signal</keyword>
<dbReference type="PANTHER" id="PTHR30429">
    <property type="entry name" value="D-METHIONINE-BINDING LIPOPROTEIN METQ"/>
    <property type="match status" value="1"/>
</dbReference>
<feature type="chain" id="PRO_5046956204" description="Lipoprotein" evidence="7">
    <location>
        <begin position="22"/>
        <end position="284"/>
    </location>
</feature>
<feature type="signal peptide" evidence="7">
    <location>
        <begin position="1"/>
        <end position="21"/>
    </location>
</feature>
<dbReference type="PROSITE" id="PS51257">
    <property type="entry name" value="PROKAR_LIPOPROTEIN"/>
    <property type="match status" value="1"/>
</dbReference>
<proteinExistence type="inferred from homology"/>
<gene>
    <name evidence="8" type="ORF">INT76_09565</name>
</gene>
<evidence type="ECO:0000313" key="9">
    <source>
        <dbReference type="Proteomes" id="UP000677616"/>
    </source>
</evidence>
<keyword evidence="3" id="KW-0472">Membrane</keyword>
<accession>A0ABX7YKN0</accession>
<comment type="similarity">
    <text evidence="6">Belongs to the nlpA lipoprotein family.</text>
</comment>